<dbReference type="PROSITE" id="PS50811">
    <property type="entry name" value="WRKY"/>
    <property type="match status" value="1"/>
</dbReference>
<dbReference type="EMBL" id="DF145082">
    <property type="protein sequence ID" value="GAA57822.1"/>
    <property type="molecule type" value="Genomic_DNA"/>
</dbReference>
<sequence>MAENVLSLKAVDDFVEKLVRPRFFSFSGFQIALREYMTNNFVVFVRINSQKSSDSKLLYEKAFYRCSRWPCRQSQGRGIRRSYTRCTGCPARLHVRRYNDHLMVTSYYLEHNHPRSKFIFDRLPVNRRLATEELKECSTLLKYGAPSSEIRQYVTDHFGKVLTIQDVYNYRVKCRPPLSGSIKHANINDRVSRVKFALDVLKTLLLSLENAILRFCASSLVNRSPNAPETYLLSYIGFVLPLQILLIDSKSPAAHRIARPSPIISNMTSFTGLSGNRNENDVYILHIDKFFVRYSKTGVQKTLDTCLNDGRLFRIRVVKGSYHPGFRQIFENRSSEDISYTPSRFQLNYSPYPLFRKLLLNRLVLVCYPARIKPPLETFSDALCVQQKALSQGILPLLSEQVLKYLKGNPRRHGRKYSNDDDKDTKQIRERRKFGIIANLGYSKYELGKLILGIKQNVVRRAVIDAGFSVKDEDDLSDA</sequence>
<evidence type="ECO:0000313" key="3">
    <source>
        <dbReference type="Proteomes" id="UP000008909"/>
    </source>
</evidence>
<dbReference type="GO" id="GO:0043565">
    <property type="term" value="F:sequence-specific DNA binding"/>
    <property type="evidence" value="ECO:0007669"/>
    <property type="project" value="InterPro"/>
</dbReference>
<dbReference type="PANTHER" id="PTHR31569:SF4">
    <property type="entry name" value="SWIM-TYPE DOMAIN-CONTAINING PROTEIN"/>
    <property type="match status" value="1"/>
</dbReference>
<protein>
    <recommendedName>
        <fullName evidence="1">WRKY domain-containing protein</fullName>
    </recommendedName>
</protein>
<keyword evidence="3" id="KW-1185">Reference proteome</keyword>
<organism evidence="2 3">
    <name type="scientific">Clonorchis sinensis</name>
    <name type="common">Chinese liver fluke</name>
    <dbReference type="NCBI Taxonomy" id="79923"/>
    <lineage>
        <taxon>Eukaryota</taxon>
        <taxon>Metazoa</taxon>
        <taxon>Spiralia</taxon>
        <taxon>Lophotrochozoa</taxon>
        <taxon>Platyhelminthes</taxon>
        <taxon>Trematoda</taxon>
        <taxon>Digenea</taxon>
        <taxon>Opisthorchiida</taxon>
        <taxon>Opisthorchiata</taxon>
        <taxon>Opisthorchiidae</taxon>
        <taxon>Clonorchis</taxon>
    </lineage>
</organism>
<dbReference type="PANTHER" id="PTHR31569">
    <property type="entry name" value="SWIM-TYPE DOMAIN-CONTAINING PROTEIN"/>
    <property type="match status" value="1"/>
</dbReference>
<evidence type="ECO:0000259" key="1">
    <source>
        <dbReference type="PROSITE" id="PS50811"/>
    </source>
</evidence>
<name>G7YXZ3_CLOSI</name>
<evidence type="ECO:0000313" key="2">
    <source>
        <dbReference type="EMBL" id="GAA57822.1"/>
    </source>
</evidence>
<reference evidence="2" key="1">
    <citation type="journal article" date="2011" name="Genome Biol.">
        <title>The draft genome of the carcinogenic human liver fluke Clonorchis sinensis.</title>
        <authorList>
            <person name="Wang X."/>
            <person name="Chen W."/>
            <person name="Huang Y."/>
            <person name="Sun J."/>
            <person name="Men J."/>
            <person name="Liu H."/>
            <person name="Luo F."/>
            <person name="Guo L."/>
            <person name="Lv X."/>
            <person name="Deng C."/>
            <person name="Zhou C."/>
            <person name="Fan Y."/>
            <person name="Li X."/>
            <person name="Huang L."/>
            <person name="Hu Y."/>
            <person name="Liang C."/>
            <person name="Hu X."/>
            <person name="Xu J."/>
            <person name="Yu X."/>
        </authorList>
    </citation>
    <scope>NUCLEOTIDE SEQUENCE [LARGE SCALE GENOMIC DNA]</scope>
    <source>
        <strain evidence="2">Henan</strain>
    </source>
</reference>
<gene>
    <name evidence="2" type="ORF">CLF_113241</name>
</gene>
<dbReference type="GO" id="GO:0003700">
    <property type="term" value="F:DNA-binding transcription factor activity"/>
    <property type="evidence" value="ECO:0007669"/>
    <property type="project" value="InterPro"/>
</dbReference>
<dbReference type="InterPro" id="IPR052579">
    <property type="entry name" value="Zinc_finger_SWIM"/>
</dbReference>
<proteinExistence type="predicted"/>
<feature type="domain" description="WRKY" evidence="1">
    <location>
        <begin position="55"/>
        <end position="116"/>
    </location>
</feature>
<dbReference type="Proteomes" id="UP000008909">
    <property type="component" value="Unassembled WGS sequence"/>
</dbReference>
<accession>G7YXZ3</accession>
<reference key="2">
    <citation type="submission" date="2011-10" db="EMBL/GenBank/DDBJ databases">
        <title>The genome and transcriptome sequence of Clonorchis sinensis provide insights into the carcinogenic liver fluke.</title>
        <authorList>
            <person name="Wang X."/>
            <person name="Huang Y."/>
            <person name="Chen W."/>
            <person name="Liu H."/>
            <person name="Guo L."/>
            <person name="Chen Y."/>
            <person name="Luo F."/>
            <person name="Zhou W."/>
            <person name="Sun J."/>
            <person name="Mao Q."/>
            <person name="Liang P."/>
            <person name="Zhou C."/>
            <person name="Tian Y."/>
            <person name="Men J."/>
            <person name="Lv X."/>
            <person name="Huang L."/>
            <person name="Zhou J."/>
            <person name="Hu Y."/>
            <person name="Li R."/>
            <person name="Zhang F."/>
            <person name="Lei H."/>
            <person name="Li X."/>
            <person name="Hu X."/>
            <person name="Liang C."/>
            <person name="Xu J."/>
            <person name="Wu Z."/>
            <person name="Yu X."/>
        </authorList>
    </citation>
    <scope>NUCLEOTIDE SEQUENCE</scope>
    <source>
        <strain>Henan</strain>
    </source>
</reference>
<dbReference type="InterPro" id="IPR003657">
    <property type="entry name" value="WRKY_dom"/>
</dbReference>
<dbReference type="AlphaFoldDB" id="G7YXZ3"/>